<dbReference type="InterPro" id="IPR016158">
    <property type="entry name" value="Cullin_homology"/>
</dbReference>
<dbReference type="Pfam" id="PF10557">
    <property type="entry name" value="Cullin_Nedd8"/>
    <property type="match status" value="1"/>
</dbReference>
<accession>A0A671LBQ5</accession>
<dbReference type="Gene3D" id="3.30.230.130">
    <property type="entry name" value="Cullin, Chain C, Domain 2"/>
    <property type="match status" value="1"/>
</dbReference>
<keyword evidence="9" id="KW-0732">Signal</keyword>
<dbReference type="InterPro" id="IPR004939">
    <property type="entry name" value="APC_su10/DOC_dom"/>
</dbReference>
<organism evidence="12 13">
    <name type="scientific">Sinocyclocheilus anshuiensis</name>
    <dbReference type="NCBI Taxonomy" id="1608454"/>
    <lineage>
        <taxon>Eukaryota</taxon>
        <taxon>Metazoa</taxon>
        <taxon>Chordata</taxon>
        <taxon>Craniata</taxon>
        <taxon>Vertebrata</taxon>
        <taxon>Euteleostomi</taxon>
        <taxon>Actinopterygii</taxon>
        <taxon>Neopterygii</taxon>
        <taxon>Teleostei</taxon>
        <taxon>Ostariophysi</taxon>
        <taxon>Cypriniformes</taxon>
        <taxon>Cyprinidae</taxon>
        <taxon>Cyprininae</taxon>
        <taxon>Sinocyclocheilus</taxon>
    </lineage>
</organism>
<evidence type="ECO:0000259" key="10">
    <source>
        <dbReference type="PROSITE" id="PS50069"/>
    </source>
</evidence>
<feature type="compositionally biased region" description="Low complexity" evidence="8">
    <location>
        <begin position="1432"/>
        <end position="1441"/>
    </location>
</feature>
<reference evidence="12" key="2">
    <citation type="submission" date="2025-09" db="UniProtKB">
        <authorList>
            <consortium name="Ensembl"/>
        </authorList>
    </citation>
    <scope>IDENTIFICATION</scope>
</reference>
<dbReference type="InterPro" id="IPR036390">
    <property type="entry name" value="WH_DNA-bd_sf"/>
</dbReference>
<feature type="domain" description="DOC" evidence="11">
    <location>
        <begin position="595"/>
        <end position="774"/>
    </location>
</feature>
<dbReference type="InterPro" id="IPR045093">
    <property type="entry name" value="Cullin"/>
</dbReference>
<dbReference type="Pfam" id="PF03256">
    <property type="entry name" value="ANAPC10"/>
    <property type="match status" value="1"/>
</dbReference>
<evidence type="ECO:0000256" key="6">
    <source>
        <dbReference type="ARBA" id="ARBA00022843"/>
    </source>
</evidence>
<evidence type="ECO:0000313" key="13">
    <source>
        <dbReference type="Proteomes" id="UP000472260"/>
    </source>
</evidence>
<keyword evidence="6" id="KW-0832">Ubl conjugation</keyword>
<keyword evidence="5" id="KW-0833">Ubl conjugation pathway</keyword>
<dbReference type="Gene3D" id="2.30.30.30">
    <property type="match status" value="1"/>
</dbReference>
<keyword evidence="3" id="KW-0963">Cytoplasm</keyword>
<dbReference type="Gene3D" id="2.60.120.260">
    <property type="entry name" value="Galactose-binding domain-like"/>
    <property type="match status" value="1"/>
</dbReference>
<evidence type="ECO:0000313" key="12">
    <source>
        <dbReference type="Ensembl" id="ENSSANP00000017561.1"/>
    </source>
</evidence>
<gene>
    <name evidence="12" type="primary">LOC107669557</name>
</gene>
<dbReference type="InterPro" id="IPR059120">
    <property type="entry name" value="Cullin-like_AB"/>
</dbReference>
<evidence type="ECO:0000256" key="9">
    <source>
        <dbReference type="SAM" id="SignalP"/>
    </source>
</evidence>
<dbReference type="Gene3D" id="1.20.1310.10">
    <property type="entry name" value="Cullin Repeats"/>
    <property type="match status" value="1"/>
</dbReference>
<dbReference type="InterPro" id="IPR019559">
    <property type="entry name" value="Cullin_neddylation_domain"/>
</dbReference>
<dbReference type="SUPFAM" id="SSF46785">
    <property type="entry name" value="Winged helix' DNA-binding domain"/>
    <property type="match status" value="1"/>
</dbReference>
<feature type="chain" id="PRO_5025351103" evidence="9">
    <location>
        <begin position="25"/>
        <end position="1450"/>
    </location>
</feature>
<proteinExistence type="inferred from homology"/>
<evidence type="ECO:0000256" key="1">
    <source>
        <dbReference type="ARBA" id="ARBA00004496"/>
    </source>
</evidence>
<dbReference type="GO" id="GO:0005737">
    <property type="term" value="C:cytoplasm"/>
    <property type="evidence" value="ECO:0007669"/>
    <property type="project" value="UniProtKB-SubCell"/>
</dbReference>
<dbReference type="Pfam" id="PF11515">
    <property type="entry name" value="Cul7"/>
    <property type="match status" value="1"/>
</dbReference>
<comment type="subcellular location">
    <subcellularLocation>
        <location evidence="1">Cytoplasm</location>
    </subcellularLocation>
</comment>
<dbReference type="PANTHER" id="PTHR22771">
    <property type="entry name" value="CULLIN AND GALACTOSE-BINDING DOMAIN-CONTAINING"/>
    <property type="match status" value="1"/>
</dbReference>
<feature type="region of interest" description="Disordered" evidence="8">
    <location>
        <begin position="892"/>
        <end position="922"/>
    </location>
</feature>
<evidence type="ECO:0000256" key="8">
    <source>
        <dbReference type="SAM" id="MobiDB-lite"/>
    </source>
</evidence>
<dbReference type="SUPFAM" id="SSF75632">
    <property type="entry name" value="Cullin homology domain"/>
    <property type="match status" value="1"/>
</dbReference>
<protein>
    <submittedName>
        <fullName evidence="12">Cullin-9-like</fullName>
    </submittedName>
</protein>
<feature type="domain" description="Cullin family profile" evidence="10">
    <location>
        <begin position="1002"/>
        <end position="1282"/>
    </location>
</feature>
<evidence type="ECO:0000256" key="3">
    <source>
        <dbReference type="ARBA" id="ARBA00022490"/>
    </source>
</evidence>
<name>A0A671LBQ5_9TELE</name>
<dbReference type="InterPro" id="IPR014722">
    <property type="entry name" value="Rib_uL2_dom2"/>
</dbReference>
<comment type="pathway">
    <text evidence="2">Protein modification; protein ubiquitination.</text>
</comment>
<dbReference type="InterPro" id="IPR021097">
    <property type="entry name" value="CPH_domain"/>
</dbReference>
<sequence length="1450" mass="165593">LALIHTLSHDVLIYLLFLRTGSRAYVLLSLSQQDGIEQHMDFDNRYTLLELFAETTSSEEHGISFEGIHLPQIPGKLLFSLVKRYLCVTSLMDKLNTAGVESTSERQYVGPSSSTAACQSEHARVQREFEFTMAMANLISELVRVMGWDRNRQLPLTSTSASRGVEEINNEIQKHTVRSIFQPRFSASSSFMATTAMAAVTPPKKKKTANGFKTRSDFTSRSAYVEYVQDNLKSGMMVRMLEDYEEVSAGDEGEFRYSNDGSPPVQVYWNSLSRTYWVHWHMIEILGNVFSSVFVNVAVSQTFFSKPPGGLYSLPYLIEGSQDDTGTLSRAEWWEVLFFIKKLEPKQQQEINNILRQSLDEPVLTISPTLFTLVPHLKSHAALFASVESQDEHDFKDTELKMLVVSLKEMPATKDVILTLEQLLCDDASQLEEVRSEVTRSRDTFQDLIRLMDQHRADRAAQLSILRILNKFLDNYQEDLLPWHESIEPCLSSMMAFVSDREVLSLHLFIRFLYRLASLNKDYAVVMCRLGTKEALIKAMDKHSTSLLMVTELRDLINDCEKYAILYKKMTTSVLAGCIQMVLGQIEEHRRSHQPINIPFFDVFLRNLCQGSSVELKEDKCWEKVEVSSNHHRANKLTDKNPKTYWESNGCTGSHFINIYMHKGVIIRQLTVLVASEDSSYMPARIVVLGGDDPTNINTELNTVNVAPSASHVFLLENMTRFWPIIQIRVKRCQQGGIDTRVHGFEVLGPKPTFWPVFKEQLCCRTYLFYTTKTHTWCQEILEDKNQLLQLFNRLNSALKHEQMFADRFLPDAEAAEALGRTCWEALITPIVQSITISETSTLSPLSWLMSEYLENTESSKRCKSSASIFNSRVRRLTHLLVHVDTSTVDTEELKPPIKSKGKNKETTAVSSSSSSSKPKVKNTSSIAGIALCWQGVVQRQVKSFLDSTCSLPDFVELYRGLFLRLKNAMEELFGQHTAFVLALRQGFSAALLQLSILTAMHVSERFAQYIDKMIQESGVDSGNVDTLNQLQQFLEPMLFLSGLELANTFEHFYRYYLGDRLLGQGKVWLESAVVEQIGTCFPNRFPQQMLTNLSESEELQQEFHLYRLQQLDKNLENFEEVRIIEYNFTTGINPSLLSSFDNFPDFFERRVCRHLYIYIGESDVKVLVLSPRCWVVSAPCYLEDPSKHFPAQLCNYLAEFTDFYANGQRMYGLTHSKPRRLQWTWLGHAELQYGSCTLYVSTLQMYILLQFNKHEDVNVEMLQQATGLSPAMLSHALKPLTAEKGILTHTGSSQDPMRGVLRLNKKTLSQSSDRHGYRFLLPKQTYLNVDEDAALTLERKRNYIYCLVVQIMKNEKEMHIDNLVFMVKCGLFFRFSCSTTDVLSCIMHVINKGYLRRNEESPHIVEFLMEAPSTPRKGQAQFSFKMDVKKSSASSSGGSKADTRCADDP</sequence>
<keyword evidence="13" id="KW-1185">Reference proteome</keyword>
<evidence type="ECO:0000256" key="5">
    <source>
        <dbReference type="ARBA" id="ARBA00022786"/>
    </source>
</evidence>
<dbReference type="InterPro" id="IPR036388">
    <property type="entry name" value="WH-like_DNA-bd_sf"/>
</dbReference>
<dbReference type="GO" id="GO:0006511">
    <property type="term" value="P:ubiquitin-dependent protein catabolic process"/>
    <property type="evidence" value="ECO:0007669"/>
    <property type="project" value="InterPro"/>
</dbReference>
<comment type="similarity">
    <text evidence="7">Belongs to the cullin family.</text>
</comment>
<dbReference type="UniPathway" id="UPA00143"/>
<feature type="signal peptide" evidence="9">
    <location>
        <begin position="1"/>
        <end position="24"/>
    </location>
</feature>
<dbReference type="Proteomes" id="UP000472260">
    <property type="component" value="Unassembled WGS sequence"/>
</dbReference>
<evidence type="ECO:0000256" key="2">
    <source>
        <dbReference type="ARBA" id="ARBA00004906"/>
    </source>
</evidence>
<dbReference type="PANTHER" id="PTHR22771:SF4">
    <property type="entry name" value="CULLIN 7-RELATED"/>
    <property type="match status" value="1"/>
</dbReference>
<dbReference type="GO" id="GO:0016567">
    <property type="term" value="P:protein ubiquitination"/>
    <property type="evidence" value="ECO:0007669"/>
    <property type="project" value="UniProtKB-UniPathway"/>
</dbReference>
<dbReference type="InterPro" id="IPR036317">
    <property type="entry name" value="Cullin_homology_sf"/>
</dbReference>
<dbReference type="SUPFAM" id="SSF49785">
    <property type="entry name" value="Galactose-binding domain-like"/>
    <property type="match status" value="1"/>
</dbReference>
<dbReference type="Pfam" id="PF24742">
    <property type="entry name" value="ARM_CUL7_CUL9"/>
    <property type="match status" value="1"/>
</dbReference>
<reference evidence="12" key="1">
    <citation type="submission" date="2025-08" db="UniProtKB">
        <authorList>
            <consortium name="Ensembl"/>
        </authorList>
    </citation>
    <scope>IDENTIFICATION</scope>
</reference>
<evidence type="ECO:0000259" key="11">
    <source>
        <dbReference type="PROSITE" id="PS51284"/>
    </source>
</evidence>
<dbReference type="InterPro" id="IPR008979">
    <property type="entry name" value="Galactose-bd-like_sf"/>
</dbReference>
<dbReference type="SMART" id="SM00884">
    <property type="entry name" value="Cullin_Nedd8"/>
    <property type="match status" value="1"/>
</dbReference>
<dbReference type="Pfam" id="PF26557">
    <property type="entry name" value="Cullin_AB"/>
    <property type="match status" value="1"/>
</dbReference>
<dbReference type="Ensembl" id="ENSSANT00000018762.1">
    <property type="protein sequence ID" value="ENSSANP00000017561.1"/>
    <property type="gene ID" value="ENSSANG00000008907.1"/>
</dbReference>
<dbReference type="GO" id="GO:0031625">
    <property type="term" value="F:ubiquitin protein ligase binding"/>
    <property type="evidence" value="ECO:0007669"/>
    <property type="project" value="InterPro"/>
</dbReference>
<evidence type="ECO:0000256" key="7">
    <source>
        <dbReference type="PROSITE-ProRule" id="PRU00330"/>
    </source>
</evidence>
<evidence type="ECO:0000256" key="4">
    <source>
        <dbReference type="ARBA" id="ARBA00022499"/>
    </source>
</evidence>
<feature type="region of interest" description="Disordered" evidence="8">
    <location>
        <begin position="1426"/>
        <end position="1450"/>
    </location>
</feature>
<dbReference type="Gene3D" id="1.10.10.10">
    <property type="entry name" value="Winged helix-like DNA-binding domain superfamily/Winged helix DNA-binding domain"/>
    <property type="match status" value="1"/>
</dbReference>
<dbReference type="PROSITE" id="PS50069">
    <property type="entry name" value="CULLIN_2"/>
    <property type="match status" value="1"/>
</dbReference>
<dbReference type="SMART" id="SM01337">
    <property type="entry name" value="APC10"/>
    <property type="match status" value="1"/>
</dbReference>
<dbReference type="InterPro" id="IPR056405">
    <property type="entry name" value="ARM_CUL7_CUL9"/>
</dbReference>
<keyword evidence="4" id="KW-1017">Isopeptide bond</keyword>
<dbReference type="PROSITE" id="PS51284">
    <property type="entry name" value="DOC"/>
    <property type="match status" value="1"/>
</dbReference>
<dbReference type="SUPFAM" id="SSF63748">
    <property type="entry name" value="Tudor/PWWP/MBT"/>
    <property type="match status" value="1"/>
</dbReference>